<comment type="similarity">
    <text evidence="2 7">Belongs to the major facilitator superfamily. Sugar transporter (TC 2.A.1.1) family.</text>
</comment>
<feature type="transmembrane region" description="Helical" evidence="8">
    <location>
        <begin position="372"/>
        <end position="399"/>
    </location>
</feature>
<evidence type="ECO:0000256" key="3">
    <source>
        <dbReference type="ARBA" id="ARBA00022448"/>
    </source>
</evidence>
<comment type="subcellular location">
    <subcellularLocation>
        <location evidence="1">Cell membrane</location>
        <topology evidence="1">Multi-pass membrane protein</topology>
    </subcellularLocation>
</comment>
<dbReference type="EMBL" id="JANAFB010000001">
    <property type="protein sequence ID" value="MCP3424527.1"/>
    <property type="molecule type" value="Genomic_DNA"/>
</dbReference>
<keyword evidence="6 8" id="KW-0472">Membrane</keyword>
<evidence type="ECO:0000256" key="2">
    <source>
        <dbReference type="ARBA" id="ARBA00010992"/>
    </source>
</evidence>
<dbReference type="RefSeq" id="WP_254164151.1">
    <property type="nucleotide sequence ID" value="NZ_JANAFB010000001.1"/>
</dbReference>
<feature type="transmembrane region" description="Helical" evidence="8">
    <location>
        <begin position="437"/>
        <end position="459"/>
    </location>
</feature>
<feature type="transmembrane region" description="Helical" evidence="8">
    <location>
        <begin position="312"/>
        <end position="333"/>
    </location>
</feature>
<dbReference type="SUPFAM" id="SSF103473">
    <property type="entry name" value="MFS general substrate transporter"/>
    <property type="match status" value="1"/>
</dbReference>
<evidence type="ECO:0000256" key="7">
    <source>
        <dbReference type="RuleBase" id="RU003346"/>
    </source>
</evidence>
<dbReference type="InterPro" id="IPR005828">
    <property type="entry name" value="MFS_sugar_transport-like"/>
</dbReference>
<organism evidence="10 11">
    <name type="scientific">Rothia santali</name>
    <dbReference type="NCBI Taxonomy" id="2949643"/>
    <lineage>
        <taxon>Bacteria</taxon>
        <taxon>Bacillati</taxon>
        <taxon>Actinomycetota</taxon>
        <taxon>Actinomycetes</taxon>
        <taxon>Micrococcales</taxon>
        <taxon>Micrococcaceae</taxon>
        <taxon>Rothia</taxon>
    </lineage>
</organism>
<dbReference type="PROSITE" id="PS00217">
    <property type="entry name" value="SUGAR_TRANSPORT_2"/>
    <property type="match status" value="1"/>
</dbReference>
<dbReference type="GO" id="GO:0005886">
    <property type="term" value="C:plasma membrane"/>
    <property type="evidence" value="ECO:0007669"/>
    <property type="project" value="UniProtKB-SubCell"/>
</dbReference>
<evidence type="ECO:0000256" key="4">
    <source>
        <dbReference type="ARBA" id="ARBA00022692"/>
    </source>
</evidence>
<dbReference type="PROSITE" id="PS50850">
    <property type="entry name" value="MFS"/>
    <property type="match status" value="1"/>
</dbReference>
<dbReference type="InterPro" id="IPR003663">
    <property type="entry name" value="Sugar/inositol_transpt"/>
</dbReference>
<evidence type="ECO:0000256" key="1">
    <source>
        <dbReference type="ARBA" id="ARBA00004651"/>
    </source>
</evidence>
<evidence type="ECO:0000259" key="9">
    <source>
        <dbReference type="PROSITE" id="PS50850"/>
    </source>
</evidence>
<reference evidence="10" key="1">
    <citation type="submission" date="2022-06" db="EMBL/GenBank/DDBJ databases">
        <title>Rothia sp. isolated from sandalwood seedling.</title>
        <authorList>
            <person name="Tuikhar N."/>
            <person name="Kirdat K."/>
            <person name="Thorat V."/>
            <person name="Swetha P."/>
            <person name="Padma S."/>
            <person name="Sundararaj R."/>
            <person name="Yadav A."/>
        </authorList>
    </citation>
    <scope>NUCLEOTIDE SEQUENCE</scope>
    <source>
        <strain evidence="10">AR01</strain>
    </source>
</reference>
<dbReference type="AlphaFoldDB" id="A0A9X2HB96"/>
<feature type="transmembrane region" description="Helical" evidence="8">
    <location>
        <begin position="61"/>
        <end position="82"/>
    </location>
</feature>
<feature type="transmembrane region" description="Helical" evidence="8">
    <location>
        <begin position="167"/>
        <end position="187"/>
    </location>
</feature>
<proteinExistence type="inferred from homology"/>
<dbReference type="InterPro" id="IPR020846">
    <property type="entry name" value="MFS_dom"/>
</dbReference>
<feature type="transmembrane region" description="Helical" evidence="8">
    <location>
        <begin position="25"/>
        <end position="41"/>
    </location>
</feature>
<dbReference type="Gene3D" id="1.20.1250.20">
    <property type="entry name" value="MFS general substrate transporter like domains"/>
    <property type="match status" value="1"/>
</dbReference>
<dbReference type="InterPro" id="IPR036259">
    <property type="entry name" value="MFS_trans_sf"/>
</dbReference>
<evidence type="ECO:0000256" key="5">
    <source>
        <dbReference type="ARBA" id="ARBA00022989"/>
    </source>
</evidence>
<name>A0A9X2HB96_9MICC</name>
<keyword evidence="11" id="KW-1185">Reference proteome</keyword>
<feature type="transmembrane region" description="Helical" evidence="8">
    <location>
        <begin position="273"/>
        <end position="300"/>
    </location>
</feature>
<dbReference type="PANTHER" id="PTHR48020:SF12">
    <property type="entry name" value="PROTON MYO-INOSITOL COTRANSPORTER"/>
    <property type="match status" value="1"/>
</dbReference>
<feature type="transmembrane region" description="Helical" evidence="8">
    <location>
        <begin position="132"/>
        <end position="155"/>
    </location>
</feature>
<dbReference type="InterPro" id="IPR005829">
    <property type="entry name" value="Sugar_transporter_CS"/>
</dbReference>
<feature type="transmembrane region" description="Helical" evidence="8">
    <location>
        <begin position="94"/>
        <end position="112"/>
    </location>
</feature>
<evidence type="ECO:0000256" key="8">
    <source>
        <dbReference type="SAM" id="Phobius"/>
    </source>
</evidence>
<keyword evidence="3 7" id="KW-0813">Transport</keyword>
<evidence type="ECO:0000256" key="6">
    <source>
        <dbReference type="ARBA" id="ARBA00023136"/>
    </source>
</evidence>
<accession>A0A9X2HB96</accession>
<keyword evidence="4 8" id="KW-0812">Transmembrane</keyword>
<protein>
    <submittedName>
        <fullName evidence="10">Sugar porter family MFS transporter</fullName>
    </submittedName>
</protein>
<comment type="caution">
    <text evidence="10">The sequence shown here is derived from an EMBL/GenBank/DDBJ whole genome shotgun (WGS) entry which is preliminary data.</text>
</comment>
<dbReference type="NCBIfam" id="TIGR00879">
    <property type="entry name" value="SP"/>
    <property type="match status" value="1"/>
</dbReference>
<dbReference type="PANTHER" id="PTHR48020">
    <property type="entry name" value="PROTON MYO-INOSITOL COTRANSPORTER"/>
    <property type="match status" value="1"/>
</dbReference>
<keyword evidence="5 8" id="KW-1133">Transmembrane helix</keyword>
<dbReference type="Pfam" id="PF00083">
    <property type="entry name" value="Sugar_tr"/>
    <property type="match status" value="1"/>
</dbReference>
<evidence type="ECO:0000313" key="11">
    <source>
        <dbReference type="Proteomes" id="UP001139502"/>
    </source>
</evidence>
<feature type="transmembrane region" description="Helical" evidence="8">
    <location>
        <begin position="411"/>
        <end position="431"/>
    </location>
</feature>
<feature type="transmembrane region" description="Helical" evidence="8">
    <location>
        <begin position="345"/>
        <end position="366"/>
    </location>
</feature>
<sequence>MTTGASTGTAALPPLEKSGPHRRRLGLVSIVACFGGLLFGYDTGVVNGSEGPMAADLGLSLLQLGVFVGLLPFGAAAGALLCGRLSDAIGRRRAIILLAVLFFGGVLLVVFAPGGDGEFSLVGYAMALAGRLVLGLAVGGASTVVPVYLAELAPYEIRGSITGRNELAIVSGQLAAFVVNALIATVFGTEGHVWRFMFAMCAIPAIALFVGMLRMPESPRWLVEHGRREDALAVLRTIRTVPRAEAELEQIDVVAEEESRGRVGLGALLRNKWLVRIVAVGFGLSMIQSLTGISTVMFFGTRVLEESGMTPGQAVLANISFGVVAVIGGVVAVRNMDRVNRRTTFLLGLALTTSCHLLISLAAVVFPEGNPARPFVILVLVVAFVLAMQTFLNVAVWVWLAEIFPLHMRGLGMGIAAVGGWLVQGVLAILMPTLLASIGLVGAFLMFAVIGVASLLYVWRLVPETRGRTLEALEEDVTTGAIHAIGRVRRARARR</sequence>
<dbReference type="PRINTS" id="PR00171">
    <property type="entry name" value="SUGRTRNSPORT"/>
</dbReference>
<evidence type="ECO:0000313" key="10">
    <source>
        <dbReference type="EMBL" id="MCP3424527.1"/>
    </source>
</evidence>
<feature type="domain" description="Major facilitator superfamily (MFS) profile" evidence="9">
    <location>
        <begin position="28"/>
        <end position="466"/>
    </location>
</feature>
<feature type="transmembrane region" description="Helical" evidence="8">
    <location>
        <begin position="193"/>
        <end position="213"/>
    </location>
</feature>
<gene>
    <name evidence="10" type="ORF">NBM05_00360</name>
</gene>
<dbReference type="GO" id="GO:0022857">
    <property type="term" value="F:transmembrane transporter activity"/>
    <property type="evidence" value="ECO:0007669"/>
    <property type="project" value="InterPro"/>
</dbReference>
<dbReference type="Proteomes" id="UP001139502">
    <property type="component" value="Unassembled WGS sequence"/>
</dbReference>
<dbReference type="InterPro" id="IPR050814">
    <property type="entry name" value="Myo-inositol_Transporter"/>
</dbReference>